<evidence type="ECO:0000313" key="2">
    <source>
        <dbReference type="EMBL" id="SDS30490.1"/>
    </source>
</evidence>
<dbReference type="AlphaFoldDB" id="A0A1H1R4B2"/>
<name>A0A1H1R4B2_9PSED</name>
<dbReference type="Proteomes" id="UP000199524">
    <property type="component" value="Chromosome I"/>
</dbReference>
<keyword evidence="3" id="KW-1185">Reference proteome</keyword>
<sequence length="54" mass="5954">MFLHKRKKDLDKSTIASAPASNQLNKPHLIPLILATPSMFKSEGTGRAAERKAH</sequence>
<gene>
    <name evidence="2" type="ORF">SAMN05216598_1158</name>
</gene>
<feature type="region of interest" description="Disordered" evidence="1">
    <location>
        <begin position="1"/>
        <end position="22"/>
    </location>
</feature>
<reference evidence="3" key="1">
    <citation type="submission" date="2016-10" db="EMBL/GenBank/DDBJ databases">
        <authorList>
            <person name="Varghese N."/>
            <person name="Submissions S."/>
        </authorList>
    </citation>
    <scope>NUCLEOTIDE SEQUENCE [LARGE SCALE GENOMIC DNA]</scope>
    <source>
        <strain evidence="3">ATCC 23835</strain>
    </source>
</reference>
<protein>
    <submittedName>
        <fullName evidence="2">Uncharacterized protein</fullName>
    </submittedName>
</protein>
<organism evidence="2 3">
    <name type="scientific">Pseudomonas asplenii</name>
    <dbReference type="NCBI Taxonomy" id="53407"/>
    <lineage>
        <taxon>Bacteria</taxon>
        <taxon>Pseudomonadati</taxon>
        <taxon>Pseudomonadota</taxon>
        <taxon>Gammaproteobacteria</taxon>
        <taxon>Pseudomonadales</taxon>
        <taxon>Pseudomonadaceae</taxon>
        <taxon>Pseudomonas</taxon>
    </lineage>
</organism>
<evidence type="ECO:0000313" key="3">
    <source>
        <dbReference type="Proteomes" id="UP000199524"/>
    </source>
</evidence>
<evidence type="ECO:0000256" key="1">
    <source>
        <dbReference type="SAM" id="MobiDB-lite"/>
    </source>
</evidence>
<dbReference type="EMBL" id="LT629777">
    <property type="protein sequence ID" value="SDS30490.1"/>
    <property type="molecule type" value="Genomic_DNA"/>
</dbReference>
<accession>A0A1H1R4B2</accession>
<proteinExistence type="predicted"/>